<keyword evidence="2" id="KW-1133">Transmembrane helix</keyword>
<dbReference type="Proteomes" id="UP001596395">
    <property type="component" value="Unassembled WGS sequence"/>
</dbReference>
<dbReference type="AlphaFoldDB" id="A0ABD5VJW0"/>
<feature type="transmembrane region" description="Helical" evidence="2">
    <location>
        <begin position="74"/>
        <end position="92"/>
    </location>
</feature>
<evidence type="ECO:0008006" key="5">
    <source>
        <dbReference type="Google" id="ProtNLM"/>
    </source>
</evidence>
<gene>
    <name evidence="3" type="ORF">ACFQGB_09905</name>
</gene>
<evidence type="ECO:0000313" key="4">
    <source>
        <dbReference type="Proteomes" id="UP001596395"/>
    </source>
</evidence>
<comment type="caution">
    <text evidence="3">The sequence shown here is derived from an EMBL/GenBank/DDBJ whole genome shotgun (WGS) entry which is preliminary data.</text>
</comment>
<keyword evidence="4" id="KW-1185">Reference proteome</keyword>
<reference evidence="3 4" key="1">
    <citation type="journal article" date="2019" name="Int. J. Syst. Evol. Microbiol.">
        <title>The Global Catalogue of Microorganisms (GCM) 10K type strain sequencing project: providing services to taxonomists for standard genome sequencing and annotation.</title>
        <authorList>
            <consortium name="The Broad Institute Genomics Platform"/>
            <consortium name="The Broad Institute Genome Sequencing Center for Infectious Disease"/>
            <person name="Wu L."/>
            <person name="Ma J."/>
        </authorList>
    </citation>
    <scope>NUCLEOTIDE SEQUENCE [LARGE SCALE GENOMIC DNA]</scope>
    <source>
        <strain evidence="3 4">GX26</strain>
    </source>
</reference>
<evidence type="ECO:0000313" key="3">
    <source>
        <dbReference type="EMBL" id="MFC6953176.1"/>
    </source>
</evidence>
<protein>
    <recommendedName>
        <fullName evidence="5">PGF-CTERM protein</fullName>
    </recommendedName>
</protein>
<organism evidence="3 4">
    <name type="scientific">Halorubellus litoreus</name>
    <dbReference type="NCBI Taxonomy" id="755308"/>
    <lineage>
        <taxon>Archaea</taxon>
        <taxon>Methanobacteriati</taxon>
        <taxon>Methanobacteriota</taxon>
        <taxon>Stenosarchaea group</taxon>
        <taxon>Halobacteria</taxon>
        <taxon>Halobacteriales</taxon>
        <taxon>Halorubellaceae</taxon>
        <taxon>Halorubellus</taxon>
    </lineage>
</organism>
<sequence length="114" mass="11615">MADKKFTIFELHFDGDLKLGPTFGADPSPDVEATDGGTSVPDDDATDAAATPAVDVDPEAEDAEGGSKAPVKGAILGVLALVLLAVAARVLMGGDDDVDDVEMVDLDDVDAVED</sequence>
<keyword evidence="2" id="KW-0472">Membrane</keyword>
<name>A0ABD5VJW0_9EURY</name>
<keyword evidence="2" id="KW-0812">Transmembrane</keyword>
<dbReference type="EMBL" id="JBHSXN010000002">
    <property type="protein sequence ID" value="MFC6953176.1"/>
    <property type="molecule type" value="Genomic_DNA"/>
</dbReference>
<feature type="region of interest" description="Disordered" evidence="1">
    <location>
        <begin position="19"/>
        <end position="68"/>
    </location>
</feature>
<evidence type="ECO:0000256" key="2">
    <source>
        <dbReference type="SAM" id="Phobius"/>
    </source>
</evidence>
<accession>A0ABD5VJW0</accession>
<proteinExistence type="predicted"/>
<dbReference type="RefSeq" id="WP_336350141.1">
    <property type="nucleotide sequence ID" value="NZ_JAZAQL010000002.1"/>
</dbReference>
<evidence type="ECO:0000256" key="1">
    <source>
        <dbReference type="SAM" id="MobiDB-lite"/>
    </source>
</evidence>